<dbReference type="Proteomes" id="UP000263094">
    <property type="component" value="Unassembled WGS sequence"/>
</dbReference>
<dbReference type="EMBL" id="QUAK01000082">
    <property type="protein sequence ID" value="RFU85857.1"/>
    <property type="molecule type" value="Genomic_DNA"/>
</dbReference>
<evidence type="ECO:0000313" key="3">
    <source>
        <dbReference type="Proteomes" id="UP000263094"/>
    </source>
</evidence>
<dbReference type="OrthoDB" id="3185659at2"/>
<proteinExistence type="predicted"/>
<accession>A0A372M6D7</accession>
<sequence>MTLNTAIGNPDTAPEPLGPYSQTARIELPGGGALLQLSGQIAEGETLTEQSRGVLEAIGALLAAHGAGFADVVNVRTYLTDIDRLPEYAAVRREFFTGTPPTSTTVEVSRLFRPEALVEVEVVAALAD</sequence>
<dbReference type="InterPro" id="IPR035959">
    <property type="entry name" value="RutC-like_sf"/>
</dbReference>
<evidence type="ECO:0000313" key="2">
    <source>
        <dbReference type="EMBL" id="RFU85857.1"/>
    </source>
</evidence>
<dbReference type="SUPFAM" id="SSF55298">
    <property type="entry name" value="YjgF-like"/>
    <property type="match status" value="1"/>
</dbReference>
<dbReference type="GO" id="GO:0019239">
    <property type="term" value="F:deaminase activity"/>
    <property type="evidence" value="ECO:0007669"/>
    <property type="project" value="TreeGrafter"/>
</dbReference>
<keyword evidence="3" id="KW-1185">Reference proteome</keyword>
<dbReference type="Pfam" id="PF01042">
    <property type="entry name" value="Ribonuc_L-PSP"/>
    <property type="match status" value="1"/>
</dbReference>
<feature type="region of interest" description="Disordered" evidence="1">
    <location>
        <begin position="1"/>
        <end position="20"/>
    </location>
</feature>
<dbReference type="GO" id="GO:0005829">
    <property type="term" value="C:cytosol"/>
    <property type="evidence" value="ECO:0007669"/>
    <property type="project" value="TreeGrafter"/>
</dbReference>
<comment type="caution">
    <text evidence="2">The sequence shown here is derived from an EMBL/GenBank/DDBJ whole genome shotgun (WGS) entry which is preliminary data.</text>
</comment>
<name>A0A372M6D7_9ACTN</name>
<dbReference type="PANTHER" id="PTHR11803:SF39">
    <property type="entry name" value="2-IMINOBUTANOATE_2-IMINOPROPANOATE DEAMINASE"/>
    <property type="match status" value="1"/>
</dbReference>
<gene>
    <name evidence="2" type="ORF">DY218_15245</name>
</gene>
<dbReference type="Gene3D" id="3.30.1330.40">
    <property type="entry name" value="RutC-like"/>
    <property type="match status" value="1"/>
</dbReference>
<dbReference type="AlphaFoldDB" id="A0A372M6D7"/>
<reference evidence="2 3" key="1">
    <citation type="submission" date="2018-08" db="EMBL/GenBank/DDBJ databases">
        <title>Isolation, diversity and antifungal activity of Actinobacteria from wheat.</title>
        <authorList>
            <person name="Han C."/>
        </authorList>
    </citation>
    <scope>NUCLEOTIDE SEQUENCE [LARGE SCALE GENOMIC DNA]</scope>
    <source>
        <strain evidence="2 3">NEAU-YY421</strain>
    </source>
</reference>
<organism evidence="2 3">
    <name type="scientific">Streptomyces triticagri</name>
    <dbReference type="NCBI Taxonomy" id="2293568"/>
    <lineage>
        <taxon>Bacteria</taxon>
        <taxon>Bacillati</taxon>
        <taxon>Actinomycetota</taxon>
        <taxon>Actinomycetes</taxon>
        <taxon>Kitasatosporales</taxon>
        <taxon>Streptomycetaceae</taxon>
        <taxon>Streptomyces</taxon>
    </lineage>
</organism>
<dbReference type="CDD" id="cd00448">
    <property type="entry name" value="YjgF_YER057c_UK114_family"/>
    <property type="match status" value="1"/>
</dbReference>
<dbReference type="InterPro" id="IPR006175">
    <property type="entry name" value="YjgF/YER057c/UK114"/>
</dbReference>
<protein>
    <submittedName>
        <fullName evidence="2">RidA family protein</fullName>
    </submittedName>
</protein>
<dbReference type="PANTHER" id="PTHR11803">
    <property type="entry name" value="2-IMINOBUTANOATE/2-IMINOPROPANOATE DEAMINASE RIDA"/>
    <property type="match status" value="1"/>
</dbReference>
<dbReference type="RefSeq" id="WP_128556560.1">
    <property type="nucleotide sequence ID" value="NZ_QUAK01000082.1"/>
</dbReference>
<evidence type="ECO:0000256" key="1">
    <source>
        <dbReference type="SAM" id="MobiDB-lite"/>
    </source>
</evidence>